<dbReference type="CDD" id="cd03057">
    <property type="entry name" value="GST_N_Beta"/>
    <property type="match status" value="1"/>
</dbReference>
<evidence type="ECO:0000259" key="3">
    <source>
        <dbReference type="PROSITE" id="PS50405"/>
    </source>
</evidence>
<dbReference type="CDD" id="cd03188">
    <property type="entry name" value="GST_C_Beta"/>
    <property type="match status" value="1"/>
</dbReference>
<dbReference type="OrthoDB" id="7583243at2"/>
<dbReference type="PANTHER" id="PTHR44051:SF8">
    <property type="entry name" value="GLUTATHIONE S-TRANSFERASE GSTA"/>
    <property type="match status" value="1"/>
</dbReference>
<dbReference type="RefSeq" id="WP_155066170.1">
    <property type="nucleotide sequence ID" value="NZ_WMIF01000068.1"/>
</dbReference>
<accession>A0A844HAK4</accession>
<dbReference type="PROSITE" id="PS50405">
    <property type="entry name" value="GST_CTER"/>
    <property type="match status" value="1"/>
</dbReference>
<dbReference type="Proteomes" id="UP000442533">
    <property type="component" value="Unassembled WGS sequence"/>
</dbReference>
<evidence type="ECO:0000313" key="5">
    <source>
        <dbReference type="Proteomes" id="UP000442533"/>
    </source>
</evidence>
<dbReference type="Gene3D" id="3.40.30.10">
    <property type="entry name" value="Glutaredoxin"/>
    <property type="match status" value="1"/>
</dbReference>
<protein>
    <submittedName>
        <fullName evidence="4">Glutathione S-transferase</fullName>
    </submittedName>
</protein>
<feature type="domain" description="GST C-terminal" evidence="3">
    <location>
        <begin position="87"/>
        <end position="211"/>
    </location>
</feature>
<evidence type="ECO:0000256" key="1">
    <source>
        <dbReference type="RuleBase" id="RU003494"/>
    </source>
</evidence>
<dbReference type="EMBL" id="WMIF01000068">
    <property type="protein sequence ID" value="MTH36681.1"/>
    <property type="molecule type" value="Genomic_DNA"/>
</dbReference>
<dbReference type="SFLD" id="SFLDG01150">
    <property type="entry name" value="Main.1:_Beta-like"/>
    <property type="match status" value="1"/>
</dbReference>
<gene>
    <name evidence="4" type="ORF">GL279_19105</name>
</gene>
<dbReference type="AlphaFoldDB" id="A0A844HAK4"/>
<keyword evidence="5" id="KW-1185">Reference proteome</keyword>
<dbReference type="Pfam" id="PF00043">
    <property type="entry name" value="GST_C"/>
    <property type="match status" value="1"/>
</dbReference>
<dbReference type="InterPro" id="IPR004046">
    <property type="entry name" value="GST_C"/>
</dbReference>
<dbReference type="SUPFAM" id="SSF47616">
    <property type="entry name" value="GST C-terminal domain-like"/>
    <property type="match status" value="1"/>
</dbReference>
<feature type="domain" description="GST N-terminal" evidence="2">
    <location>
        <begin position="1"/>
        <end position="81"/>
    </location>
</feature>
<dbReference type="PROSITE" id="PS50404">
    <property type="entry name" value="GST_NTER"/>
    <property type="match status" value="1"/>
</dbReference>
<dbReference type="InterPro" id="IPR036282">
    <property type="entry name" value="Glutathione-S-Trfase_C_sf"/>
</dbReference>
<dbReference type="SFLD" id="SFLDG00358">
    <property type="entry name" value="Main_(cytGST)"/>
    <property type="match status" value="1"/>
</dbReference>
<sequence length="211" mass="24025">MKLYYMPAACSLSPHIVANELKLDIEFVRVNFKDHKTEGGQDYYDINPNGYIPALDLGNGTMLFEGPAIVQYMADLKPQSGLAPANGTFERYKLQEMLSFLSTEIHKGFIPLLYAKQAGAYLETATPKLEKRYAWIANLLASRRFLMGENFTVADAYLFALTSWGQASWLKSYYDADIHFDDLLYLRDWYQCVKERSAVKQSILEEGLSLS</sequence>
<dbReference type="GO" id="GO:0016740">
    <property type="term" value="F:transferase activity"/>
    <property type="evidence" value="ECO:0007669"/>
    <property type="project" value="UniProtKB-KW"/>
</dbReference>
<dbReference type="InterPro" id="IPR036249">
    <property type="entry name" value="Thioredoxin-like_sf"/>
</dbReference>
<keyword evidence="4" id="KW-0808">Transferase</keyword>
<dbReference type="SFLD" id="SFLDS00019">
    <property type="entry name" value="Glutathione_Transferase_(cytos"/>
    <property type="match status" value="1"/>
</dbReference>
<dbReference type="PANTHER" id="PTHR44051">
    <property type="entry name" value="GLUTATHIONE S-TRANSFERASE-RELATED"/>
    <property type="match status" value="1"/>
</dbReference>
<comment type="similarity">
    <text evidence="1">Belongs to the GST superfamily.</text>
</comment>
<evidence type="ECO:0000313" key="4">
    <source>
        <dbReference type="EMBL" id="MTH36681.1"/>
    </source>
</evidence>
<proteinExistence type="inferred from homology"/>
<comment type="caution">
    <text evidence="4">The sequence shown here is derived from an EMBL/GenBank/DDBJ whole genome shotgun (WGS) entry which is preliminary data.</text>
</comment>
<reference evidence="4 5" key="1">
    <citation type="submission" date="2019-11" db="EMBL/GenBank/DDBJ databases">
        <authorList>
            <person name="Dong K."/>
        </authorList>
    </citation>
    <scope>NUCLEOTIDE SEQUENCE [LARGE SCALE GENOMIC DNA]</scope>
    <source>
        <strain evidence="4 5">JCM 17370</strain>
    </source>
</reference>
<dbReference type="InterPro" id="IPR040079">
    <property type="entry name" value="Glutathione_S-Trfase"/>
</dbReference>
<name>A0A844HAK4_9RHOB</name>
<dbReference type="Gene3D" id="1.20.1050.10">
    <property type="match status" value="1"/>
</dbReference>
<dbReference type="InterPro" id="IPR004045">
    <property type="entry name" value="Glutathione_S-Trfase_N"/>
</dbReference>
<dbReference type="InterPro" id="IPR010987">
    <property type="entry name" value="Glutathione-S-Trfase_C-like"/>
</dbReference>
<dbReference type="SUPFAM" id="SSF52833">
    <property type="entry name" value="Thioredoxin-like"/>
    <property type="match status" value="1"/>
</dbReference>
<evidence type="ECO:0000259" key="2">
    <source>
        <dbReference type="PROSITE" id="PS50404"/>
    </source>
</evidence>
<dbReference type="Pfam" id="PF02798">
    <property type="entry name" value="GST_N"/>
    <property type="match status" value="1"/>
</dbReference>
<organism evidence="4 5">
    <name type="scientific">Paracoccus limosus</name>
    <dbReference type="NCBI Taxonomy" id="913252"/>
    <lineage>
        <taxon>Bacteria</taxon>
        <taxon>Pseudomonadati</taxon>
        <taxon>Pseudomonadota</taxon>
        <taxon>Alphaproteobacteria</taxon>
        <taxon>Rhodobacterales</taxon>
        <taxon>Paracoccaceae</taxon>
        <taxon>Paracoccus</taxon>
    </lineage>
</organism>